<dbReference type="EMBL" id="AEIU01000111">
    <property type="protein sequence ID" value="EFP94877.1"/>
    <property type="molecule type" value="Genomic_DNA"/>
</dbReference>
<evidence type="ECO:0008006" key="4">
    <source>
        <dbReference type="Google" id="ProtNLM"/>
    </source>
</evidence>
<accession>E3BPV2</accession>
<dbReference type="InterPro" id="IPR002816">
    <property type="entry name" value="TraB/PrgY/GumN_fam"/>
</dbReference>
<evidence type="ECO:0000256" key="1">
    <source>
        <dbReference type="SAM" id="SignalP"/>
    </source>
</evidence>
<gene>
    <name evidence="2" type="ORF">VIBC2010_02381</name>
</gene>
<evidence type="ECO:0000313" key="2">
    <source>
        <dbReference type="EMBL" id="EFP94877.1"/>
    </source>
</evidence>
<dbReference type="CDD" id="cd14789">
    <property type="entry name" value="Tiki"/>
    <property type="match status" value="1"/>
</dbReference>
<proteinExistence type="predicted"/>
<dbReference type="Pfam" id="PF01963">
    <property type="entry name" value="TraB_PrgY_gumN"/>
    <property type="match status" value="1"/>
</dbReference>
<feature type="signal peptide" evidence="1">
    <location>
        <begin position="1"/>
        <end position="17"/>
    </location>
</feature>
<feature type="chain" id="PRO_5003167544" description="GumN family protein" evidence="1">
    <location>
        <begin position="18"/>
        <end position="287"/>
    </location>
</feature>
<sequence>MFRLLLLFILLSSASSAEPLYWTASKGGLKYTILGSIHVGDKSMYPLPKAVFSRLKNSHGLIIEADIRKTSGIKYPPITTTTKDVVDTHYYNELVGIANLLRLDIKNLLHSPPWSAALQLQMKQYEYLGYTAVDGVDIRIVDKATLWDIPVMGLESLQFQIDLFTEQAQSGKELLLSTIDEFDHSESTIHCLINSWKTGDLDKLERFANITKMPPDLHRAFLSERNLKWANKLSESTWLPKRNGHYFVVVGMLHLLGEQSLLKLLESDGFRITQISKSSPSNCSFKY</sequence>
<name>E3BPV2_9VIBR</name>
<dbReference type="OrthoDB" id="357294at2"/>
<dbReference type="InterPro" id="IPR047111">
    <property type="entry name" value="YbaP-like"/>
</dbReference>
<dbReference type="eggNOG" id="COG3735">
    <property type="taxonomic scope" value="Bacteria"/>
</dbReference>
<dbReference type="AlphaFoldDB" id="E3BPV2"/>
<evidence type="ECO:0000313" key="3">
    <source>
        <dbReference type="Proteomes" id="UP000002943"/>
    </source>
</evidence>
<dbReference type="RefSeq" id="WP_009603213.1">
    <property type="nucleotide sequence ID" value="NZ_AEIU01000111.1"/>
</dbReference>
<protein>
    <recommendedName>
        <fullName evidence="4">GumN family protein</fullName>
    </recommendedName>
</protein>
<comment type="caution">
    <text evidence="2">The sequence shown here is derived from an EMBL/GenBank/DDBJ whole genome shotgun (WGS) entry which is preliminary data.</text>
</comment>
<keyword evidence="1" id="KW-0732">Signal</keyword>
<keyword evidence="3" id="KW-1185">Reference proteome</keyword>
<dbReference type="STRING" id="796620.VIBC2010_02381"/>
<organism evidence="2 3">
    <name type="scientific">Vibrio caribbeanicus ATCC BAA-2122</name>
    <dbReference type="NCBI Taxonomy" id="796620"/>
    <lineage>
        <taxon>Bacteria</taxon>
        <taxon>Pseudomonadati</taxon>
        <taxon>Pseudomonadota</taxon>
        <taxon>Gammaproteobacteria</taxon>
        <taxon>Vibrionales</taxon>
        <taxon>Vibrionaceae</taxon>
        <taxon>Vibrio</taxon>
    </lineage>
</organism>
<reference evidence="2 3" key="1">
    <citation type="journal article" date="2012" name="Int. J. Syst. Evol. Microbiol.">
        <title>Vibrio caribbeanicus sp. nov., isolated from the marine sponge Scleritoderma cyanea.</title>
        <authorList>
            <person name="Hoffmann M."/>
            <person name="Monday S.R."/>
            <person name="Allard M.W."/>
            <person name="Strain E.A."/>
            <person name="Whittaker P."/>
            <person name="Naum M."/>
            <person name="McCarthy P.J."/>
            <person name="Lopez J.V."/>
            <person name="Fischer M."/>
            <person name="Brown E.W."/>
        </authorList>
    </citation>
    <scope>NUCLEOTIDE SEQUENCE [LARGE SCALE GENOMIC DNA]</scope>
    <source>
        <strain evidence="2 3">ATCC BAA-2122</strain>
    </source>
</reference>
<dbReference type="PANTHER" id="PTHR40590:SF1">
    <property type="entry name" value="CYTOPLASMIC PROTEIN"/>
    <property type="match status" value="1"/>
</dbReference>
<dbReference type="Proteomes" id="UP000002943">
    <property type="component" value="Unassembled WGS sequence"/>
</dbReference>
<dbReference type="PANTHER" id="PTHR40590">
    <property type="entry name" value="CYTOPLASMIC PROTEIN-RELATED"/>
    <property type="match status" value="1"/>
</dbReference>